<dbReference type="EMBL" id="MFCA01000009">
    <property type="protein sequence ID" value="OGE02809.1"/>
    <property type="molecule type" value="Genomic_DNA"/>
</dbReference>
<evidence type="ECO:0000313" key="1">
    <source>
        <dbReference type="EMBL" id="OGE02809.1"/>
    </source>
</evidence>
<accession>A0A1F5HFG6</accession>
<comment type="caution">
    <text evidence="1">The sequence shown here is derived from an EMBL/GenBank/DDBJ whole genome shotgun (WGS) entry which is preliminary data.</text>
</comment>
<name>A0A1F5HFG6_9BACT</name>
<dbReference type="Proteomes" id="UP000176751">
    <property type="component" value="Unassembled WGS sequence"/>
</dbReference>
<dbReference type="STRING" id="1797737.A2196_05750"/>
<dbReference type="AlphaFoldDB" id="A0A1F5HFG6"/>
<proteinExistence type="predicted"/>
<protein>
    <recommendedName>
        <fullName evidence="3">Polymerase nucleotidyl transferase domain-containing protein</fullName>
    </recommendedName>
</protein>
<evidence type="ECO:0008006" key="3">
    <source>
        <dbReference type="Google" id="ProtNLM"/>
    </source>
</evidence>
<organism evidence="1 2">
    <name type="scientific">Candidatus Curtissbacteria bacterium RIFOXYA1_FULL_41_14</name>
    <dbReference type="NCBI Taxonomy" id="1797737"/>
    <lineage>
        <taxon>Bacteria</taxon>
        <taxon>Candidatus Curtissiibacteriota</taxon>
    </lineage>
</organism>
<sequence length="175" mass="19562">MTRDAVVEREAALQVNRQEYLDHLSEADQNNLGVLMDAFKSVFRKDGRKAVLIAAGGQLNKPQQPRKDIDILLGFEPKGPDPVLGNNDLNFHEWSLAHFAILKKLVEEMISQMTDFKIKSVVEPNIDLDFKIPGTLRSVGSITIKPEKGTEIEVIRIPDMSDPVKEEPYAILAAV</sequence>
<reference evidence="1 2" key="1">
    <citation type="journal article" date="2016" name="Nat. Commun.">
        <title>Thousands of microbial genomes shed light on interconnected biogeochemical processes in an aquifer system.</title>
        <authorList>
            <person name="Anantharaman K."/>
            <person name="Brown C.T."/>
            <person name="Hug L.A."/>
            <person name="Sharon I."/>
            <person name="Castelle C.J."/>
            <person name="Probst A.J."/>
            <person name="Thomas B.C."/>
            <person name="Singh A."/>
            <person name="Wilkins M.J."/>
            <person name="Karaoz U."/>
            <person name="Brodie E.L."/>
            <person name="Williams K.H."/>
            <person name="Hubbard S.S."/>
            <person name="Banfield J.F."/>
        </authorList>
    </citation>
    <scope>NUCLEOTIDE SEQUENCE [LARGE SCALE GENOMIC DNA]</scope>
</reference>
<gene>
    <name evidence="1" type="ORF">A2196_05750</name>
</gene>
<evidence type="ECO:0000313" key="2">
    <source>
        <dbReference type="Proteomes" id="UP000176751"/>
    </source>
</evidence>